<evidence type="ECO:0000313" key="4">
    <source>
        <dbReference type="RefSeq" id="XP_018007473.1"/>
    </source>
</evidence>
<feature type="region of interest" description="Disordered" evidence="2">
    <location>
        <begin position="2223"/>
        <end position="2254"/>
    </location>
</feature>
<feature type="compositionally biased region" description="Polar residues" evidence="2">
    <location>
        <begin position="1240"/>
        <end position="1254"/>
    </location>
</feature>
<feature type="compositionally biased region" description="Acidic residues" evidence="2">
    <location>
        <begin position="1415"/>
        <end position="1424"/>
    </location>
</feature>
<feature type="region of interest" description="Disordered" evidence="2">
    <location>
        <begin position="1914"/>
        <end position="1943"/>
    </location>
</feature>
<feature type="compositionally biased region" description="Low complexity" evidence="2">
    <location>
        <begin position="1604"/>
        <end position="1616"/>
    </location>
</feature>
<feature type="region of interest" description="Disordered" evidence="2">
    <location>
        <begin position="2167"/>
        <end position="2191"/>
    </location>
</feature>
<name>A0A8B7N1Z7_HYAAZ</name>
<keyword evidence="3" id="KW-1185">Reference proteome</keyword>
<evidence type="ECO:0000256" key="1">
    <source>
        <dbReference type="SAM" id="Coils"/>
    </source>
</evidence>
<reference evidence="4" key="1">
    <citation type="submission" date="2025-08" db="UniProtKB">
        <authorList>
            <consortium name="RefSeq"/>
        </authorList>
    </citation>
    <scope>IDENTIFICATION</scope>
    <source>
        <tissue evidence="4">Whole organism</tissue>
    </source>
</reference>
<feature type="compositionally biased region" description="Polar residues" evidence="2">
    <location>
        <begin position="1425"/>
        <end position="1441"/>
    </location>
</feature>
<feature type="compositionally biased region" description="Basic residues" evidence="2">
    <location>
        <begin position="1382"/>
        <end position="1395"/>
    </location>
</feature>
<evidence type="ECO:0000256" key="2">
    <source>
        <dbReference type="SAM" id="MobiDB-lite"/>
    </source>
</evidence>
<dbReference type="KEGG" id="hazt:108665248"/>
<dbReference type="OrthoDB" id="6368989at2759"/>
<feature type="region of interest" description="Disordered" evidence="2">
    <location>
        <begin position="1582"/>
        <end position="1642"/>
    </location>
</feature>
<organism evidence="3 4">
    <name type="scientific">Hyalella azteca</name>
    <name type="common">Amphipod</name>
    <dbReference type="NCBI Taxonomy" id="294128"/>
    <lineage>
        <taxon>Eukaryota</taxon>
        <taxon>Metazoa</taxon>
        <taxon>Ecdysozoa</taxon>
        <taxon>Arthropoda</taxon>
        <taxon>Crustacea</taxon>
        <taxon>Multicrustacea</taxon>
        <taxon>Malacostraca</taxon>
        <taxon>Eumalacostraca</taxon>
        <taxon>Peracarida</taxon>
        <taxon>Amphipoda</taxon>
        <taxon>Senticaudata</taxon>
        <taxon>Talitrida</taxon>
        <taxon>Talitroidea</taxon>
        <taxon>Hyalellidae</taxon>
        <taxon>Hyalella</taxon>
    </lineage>
</organism>
<feature type="region of interest" description="Disordered" evidence="2">
    <location>
        <begin position="1970"/>
        <end position="1993"/>
    </location>
</feature>
<feature type="region of interest" description="Disordered" evidence="2">
    <location>
        <begin position="1415"/>
        <end position="1441"/>
    </location>
</feature>
<feature type="compositionally biased region" description="Polar residues" evidence="2">
    <location>
        <begin position="1582"/>
        <end position="1596"/>
    </location>
</feature>
<feature type="region of interest" description="Disordered" evidence="2">
    <location>
        <begin position="232"/>
        <end position="286"/>
    </location>
</feature>
<dbReference type="GeneID" id="108665248"/>
<gene>
    <name evidence="4" type="primary">LOC108665248</name>
</gene>
<keyword evidence="1" id="KW-0175">Coiled coil</keyword>
<protein>
    <submittedName>
        <fullName evidence="4">Uncharacterized protein LOC108665248 isoform X1</fullName>
    </submittedName>
</protein>
<sequence length="2254" mass="249161">MGRVTLVVAGTLPPLQVSKICDLIEGPSCSGAGHSASAEETEFACLKVTAIDTDLHFPVILSDPLPSACKWSLELTSECDDFFRKILHLKRMAHLQRSASESYSSNVLPPLGLERTSRLYAFKLMKNENENVRKLLPYFIEKSKTDEKYVPFRSRKLSSPKLESVKRRSDVCDVLMYRDAQPSKNYDVAPVDPADNETPQAIRLCGVPLGNCPITTESNLFYATRRSGSIRYSSPPASPLVSIEGSPSSSPQRRLVDRDGSVPPGTLPTASARARDSPSSAPPVAPYAVCHDAKNTYQGLSIKDPTLLQYLPSETPAFCTTVDRINTTHGDADNLINSNAAASQTGSAAETELLDVRFHSNDVASSTERDQLKIENSMESNESIDLTRSEVIEVPVKDSDDISLLTPSLLPVTSKHSYDLPSLPPHNALPNQECGISIGNGSSSPDGVQCEVLMVKDLQVNNELGEHNKNICTNSTTDARANILNVRDKCDEFSIHLDTEGQIDEASEVKIVNADESIKPKALVRFGQLQGYDILKPDVSSSVKNSEPTAAFQAELDKSIELKDVDASETKSSMCHDLVARDLEEVDVSKVSGYGEVLRDSCLRNDASQQNKINHSIMSFNIIEQRDSGNEMVCLSKVAEIDNTNFNPGKNPVVSPLVERKELACKKTLQESSLEDIESKNDGATLKLINIELLKSSQYESEDTNKHDFFKESINEQKHGGLDESLKFSALDSSAIERVLFIDEAPEVPQEDSLDNFNDLSIFMRQDKDPLHALDESNAMLRNRETFEKNKILTDDSGYLFGELDILPPYTSFTGVVVDQPDSQTIMPEMQFQADSCKPNEDIYESDFALIENDLSDILTLVDKVSRFGEIKENQVLTVTECTSATCVNAGEISVIPPNVIPNPEFPKNNQFDFSSLEDSMQTCQSIFDETNFERFMDIPTKESVVRDDHDFIHASFTTDDTEADLSYLDKDVMPIQDSLLDWTNVAVSDKRTELFLEDSKEISSITIPAAYTNVVVPDNATEFSLETNKDGSSSTTPVAYTKVAVPDHRTELLLEVSEDVSSGETSVAYTNVAVPDHRTELLIEMSEDVSSSTTPVAYTAAVLDKETELLMEVSEDVSSSTTPVAYANVAVPDHRTELLLEVSEDVSNGETSVDILKVGHGETLTDEWALPNNFVENSVTEDICLANDRSESKEAAYGSENSPLTDSTLDSSIIAPCNSFNVKTDAERDETSQLNEIISNQNLGQSDSSNNSIGDGKSNVPEVTAYTKLHSFNSSECSSSLCSKPVYPVTEPATNVTQTCHVSRLRKVCASDFNRGQALADRAAKIAQMHGASPSKPRPFAFPADVIRSQVARQIQPIQPPINECAESNTLRSKSASPMTQKRKKKETVAKRLRSTSPNNRLRISLFSEISELQDDVNPDEASNEFSKTEQTNGSREESSNLSFINTVYMRVPSSYDAKTDIQEMPSPPATYVSNFTQVTYCDVPCFDETKLTKTIRTEFKLPHLSVIEPIEKAEKDLKRWASYIANKILIEIFDFESPKWQKQFLEQLSCEDKTRQIDVETKGNTRNHCEYKIAQLLESPDSTSPLEDSLSSTHESLRKEAVTSTAHSASSADRGTGREEGSTSSSFSSEAWWSHGGPVTQREQLLPKEDPELGQQWPGLPVPTVPESDVDHTAAVSDEDFEAMDEDMRRLEEKIRQFEHELEEDLEISLLVENTHKMPNFSLLDKSTLRSSPLPDNYPPVCMKKTKHFSFMTIKDVEEYLRSDSESESSSSSLSSDDLFFAKRKLKLKIGDRRCFSVDLSKRSTIDDCKSECLMKILSISKGNQDKATIQETLDDSAAEQNEKTANCPVQNGFKLVGQYWRSEDGVAVLDSEGLAEFYAGTNPSGVCFIFEDESDDEIFYDEAIDDVCDSSNIPREEPATELSSNFDPGTPSIEENPSKPVRKSKFVSSFKNSFVNATKSIGPKFSAKLEENSSSPPHSDPSGTSYLSKEPSSFISDFLSSKIKPKGMQNKAIDVVGEFATLPASSGESDACNSSIVSGEYLASPAVCVFSDEDNRVPEYNLFQPPPSHDAICRQSSLAAPSPPVRKSSLDAVVPGSSGTFRRPSGVVHENLARHMVSGVPRALPTPPSVPPRSTTLNFYPVRSHPIHVRNAVKSDTNFDSCCKATDPSSRQADSDQRTKTTSVRQLKRRQMERKIELSEEAKEDTPGCNFCVRRSRTLEDARHSRYQPRRSSPHPKALSLPQRRSWPPRK</sequence>
<feature type="compositionally biased region" description="Polar residues" evidence="2">
    <location>
        <begin position="1367"/>
        <end position="1381"/>
    </location>
</feature>
<feature type="compositionally biased region" description="Basic residues" evidence="2">
    <location>
        <begin position="2228"/>
        <end position="2237"/>
    </location>
</feature>
<accession>A0A8B7N1Z7</accession>
<dbReference type="Proteomes" id="UP000694843">
    <property type="component" value="Unplaced"/>
</dbReference>
<proteinExistence type="predicted"/>
<dbReference type="RefSeq" id="XP_018007473.1">
    <property type="nucleotide sequence ID" value="XM_018151984.2"/>
</dbReference>
<feature type="region of interest" description="Disordered" evidence="2">
    <location>
        <begin position="2082"/>
        <end position="2107"/>
    </location>
</feature>
<feature type="region of interest" description="Disordered" evidence="2">
    <location>
        <begin position="1359"/>
        <end position="1396"/>
    </location>
</feature>
<feature type="region of interest" description="Disordered" evidence="2">
    <location>
        <begin position="1240"/>
        <end position="1260"/>
    </location>
</feature>
<feature type="coiled-coil region" evidence="1">
    <location>
        <begin position="1683"/>
        <end position="1710"/>
    </location>
</feature>
<feature type="compositionally biased region" description="Polar residues" evidence="2">
    <location>
        <begin position="1975"/>
        <end position="1993"/>
    </location>
</feature>
<evidence type="ECO:0000313" key="3">
    <source>
        <dbReference type="Proteomes" id="UP000694843"/>
    </source>
</evidence>